<comment type="caution">
    <text evidence="6">The sequence shown here is derived from an EMBL/GenBank/DDBJ whole genome shotgun (WGS) entry which is preliminary data.</text>
</comment>
<dbReference type="EMBL" id="JAUSUR010000004">
    <property type="protein sequence ID" value="MDQ0361679.1"/>
    <property type="molecule type" value="Genomic_DNA"/>
</dbReference>
<dbReference type="InterPro" id="IPR028989">
    <property type="entry name" value="RimP_N"/>
</dbReference>
<dbReference type="SUPFAM" id="SSF75420">
    <property type="entry name" value="YhbC-like, N-terminal domain"/>
    <property type="match status" value="1"/>
</dbReference>
<dbReference type="RefSeq" id="WP_307408607.1">
    <property type="nucleotide sequence ID" value="NZ_JAUSUR010000004.1"/>
</dbReference>
<dbReference type="Gene3D" id="3.30.300.70">
    <property type="entry name" value="RimP-like superfamily, N-terminal"/>
    <property type="match status" value="1"/>
</dbReference>
<dbReference type="InterPro" id="IPR003728">
    <property type="entry name" value="Ribosome_maturation_RimP"/>
</dbReference>
<name>A0ABU0E453_9FIRM</name>
<dbReference type="HAMAP" id="MF_01077">
    <property type="entry name" value="RimP"/>
    <property type="match status" value="1"/>
</dbReference>
<comment type="function">
    <text evidence="3">Required for maturation of 30S ribosomal subunits.</text>
</comment>
<dbReference type="PANTHER" id="PTHR33867">
    <property type="entry name" value="RIBOSOME MATURATION FACTOR RIMP"/>
    <property type="match status" value="1"/>
</dbReference>
<dbReference type="Pfam" id="PF17384">
    <property type="entry name" value="DUF150_C"/>
    <property type="match status" value="1"/>
</dbReference>
<sequence>MATVLKLKEIIEPIVEAEDLVLYDIVWTQDGNMKILQVSILNKEGKMDIDTCAKVSGVISDKLDELDIIKYEYYLEVCSPGAERELRTDEEIKEALGEFIYVKLNDPKAGLDEVLGYLRAVDDTSIEIEYLVKNIKKKISVEKDNIRLIRLSVKL</sequence>
<comment type="subcellular location">
    <subcellularLocation>
        <location evidence="3">Cytoplasm</location>
    </subcellularLocation>
</comment>
<feature type="domain" description="Ribosome maturation factor RimP C-terminal" evidence="5">
    <location>
        <begin position="86"/>
        <end position="154"/>
    </location>
</feature>
<dbReference type="InterPro" id="IPR035956">
    <property type="entry name" value="RimP_N_sf"/>
</dbReference>
<dbReference type="Gene3D" id="2.30.30.180">
    <property type="entry name" value="Ribosome maturation factor RimP, C-terminal domain"/>
    <property type="match status" value="1"/>
</dbReference>
<dbReference type="InterPro" id="IPR036847">
    <property type="entry name" value="RimP_C_sf"/>
</dbReference>
<feature type="domain" description="Ribosome maturation factor RimP N-terminal" evidence="4">
    <location>
        <begin position="10"/>
        <end position="83"/>
    </location>
</feature>
<dbReference type="Pfam" id="PF02576">
    <property type="entry name" value="RimP_N"/>
    <property type="match status" value="1"/>
</dbReference>
<keyword evidence="7" id="KW-1185">Reference proteome</keyword>
<dbReference type="CDD" id="cd01734">
    <property type="entry name" value="YlxS_C"/>
    <property type="match status" value="1"/>
</dbReference>
<reference evidence="6 7" key="1">
    <citation type="submission" date="2023-07" db="EMBL/GenBank/DDBJ databases">
        <title>Genomic Encyclopedia of Type Strains, Phase IV (KMG-IV): sequencing the most valuable type-strain genomes for metagenomic binning, comparative biology and taxonomic classification.</title>
        <authorList>
            <person name="Goeker M."/>
        </authorList>
    </citation>
    <scope>NUCLEOTIDE SEQUENCE [LARGE SCALE GENOMIC DNA]</scope>
    <source>
        <strain evidence="6 7">DSM 16784</strain>
    </source>
</reference>
<evidence type="ECO:0000259" key="5">
    <source>
        <dbReference type="Pfam" id="PF17384"/>
    </source>
</evidence>
<comment type="similarity">
    <text evidence="3">Belongs to the RimP family.</text>
</comment>
<evidence type="ECO:0000313" key="7">
    <source>
        <dbReference type="Proteomes" id="UP001230220"/>
    </source>
</evidence>
<keyword evidence="2 3" id="KW-0690">Ribosome biogenesis</keyword>
<evidence type="ECO:0000256" key="1">
    <source>
        <dbReference type="ARBA" id="ARBA00022490"/>
    </source>
</evidence>
<evidence type="ECO:0000259" key="4">
    <source>
        <dbReference type="Pfam" id="PF02576"/>
    </source>
</evidence>
<dbReference type="SUPFAM" id="SSF74942">
    <property type="entry name" value="YhbC-like, C-terminal domain"/>
    <property type="match status" value="1"/>
</dbReference>
<dbReference type="Proteomes" id="UP001230220">
    <property type="component" value="Unassembled WGS sequence"/>
</dbReference>
<evidence type="ECO:0000256" key="3">
    <source>
        <dbReference type="HAMAP-Rule" id="MF_01077"/>
    </source>
</evidence>
<accession>A0ABU0E453</accession>
<organism evidence="6 7">
    <name type="scientific">Breznakia pachnodae</name>
    <dbReference type="NCBI Taxonomy" id="265178"/>
    <lineage>
        <taxon>Bacteria</taxon>
        <taxon>Bacillati</taxon>
        <taxon>Bacillota</taxon>
        <taxon>Erysipelotrichia</taxon>
        <taxon>Erysipelotrichales</taxon>
        <taxon>Erysipelotrichaceae</taxon>
        <taxon>Breznakia</taxon>
    </lineage>
</organism>
<evidence type="ECO:0000313" key="6">
    <source>
        <dbReference type="EMBL" id="MDQ0361679.1"/>
    </source>
</evidence>
<evidence type="ECO:0000256" key="2">
    <source>
        <dbReference type="ARBA" id="ARBA00022517"/>
    </source>
</evidence>
<gene>
    <name evidence="3" type="primary">rimP</name>
    <name evidence="6" type="ORF">J2S15_002429</name>
</gene>
<proteinExistence type="inferred from homology"/>
<protein>
    <recommendedName>
        <fullName evidence="3">Ribosome maturation factor RimP</fullName>
    </recommendedName>
</protein>
<dbReference type="PANTHER" id="PTHR33867:SF1">
    <property type="entry name" value="RIBOSOME MATURATION FACTOR RIMP"/>
    <property type="match status" value="1"/>
</dbReference>
<dbReference type="InterPro" id="IPR028998">
    <property type="entry name" value="RimP_C"/>
</dbReference>
<keyword evidence="1 3" id="KW-0963">Cytoplasm</keyword>